<feature type="domain" description="Deoxynucleoside kinase" evidence="1">
    <location>
        <begin position="3"/>
        <end position="207"/>
    </location>
</feature>
<dbReference type="InterPro" id="IPR027417">
    <property type="entry name" value="P-loop_NTPase"/>
</dbReference>
<evidence type="ECO:0000259" key="1">
    <source>
        <dbReference type="Pfam" id="PF01712"/>
    </source>
</evidence>
<gene>
    <name evidence="2" type="ORF">WG617_03265</name>
</gene>
<dbReference type="PANTHER" id="PTHR10513">
    <property type="entry name" value="DEOXYNUCLEOSIDE KINASE"/>
    <property type="match status" value="1"/>
</dbReference>
<dbReference type="PANTHER" id="PTHR10513:SF35">
    <property type="entry name" value="DEOXYADENOSINE KINASE"/>
    <property type="match status" value="1"/>
</dbReference>
<dbReference type="InterPro" id="IPR002624">
    <property type="entry name" value="DCK/DGK"/>
</dbReference>
<accession>A0ABZ2RPQ4</accession>
<evidence type="ECO:0000313" key="2">
    <source>
        <dbReference type="EMBL" id="WXL29009.1"/>
    </source>
</evidence>
<dbReference type="PIRSF" id="PIRSF000705">
    <property type="entry name" value="DNK"/>
    <property type="match status" value="1"/>
</dbReference>
<dbReference type="SUPFAM" id="SSF52540">
    <property type="entry name" value="P-loop containing nucleoside triphosphate hydrolases"/>
    <property type="match status" value="1"/>
</dbReference>
<organism evidence="2 3">
    <name type="scientific">Mycoplasmopsis felifaucium</name>
    <dbReference type="NCBI Taxonomy" id="35768"/>
    <lineage>
        <taxon>Bacteria</taxon>
        <taxon>Bacillati</taxon>
        <taxon>Mycoplasmatota</taxon>
        <taxon>Mycoplasmoidales</taxon>
        <taxon>Metamycoplasmataceae</taxon>
        <taxon>Mycoplasmopsis</taxon>
    </lineage>
</organism>
<dbReference type="Pfam" id="PF01712">
    <property type="entry name" value="dNK"/>
    <property type="match status" value="1"/>
</dbReference>
<dbReference type="EMBL" id="CP148067">
    <property type="protein sequence ID" value="WXL29009.1"/>
    <property type="molecule type" value="Genomic_DNA"/>
</dbReference>
<keyword evidence="3" id="KW-1185">Reference proteome</keyword>
<keyword evidence="2" id="KW-0418">Kinase</keyword>
<keyword evidence="2" id="KW-0808">Transferase</keyword>
<name>A0ABZ2RPQ4_9BACT</name>
<sequence>MIIAISGMISSGKSTLTKNLKSTYQNSMMLEEFDENDQVFNTYLKWCYEQKPNLDISFQSYIVESLTELNKQSEAKFMEKYSHKNGFLFLDRFILEHYIFAVITLEKKEKKYLEAFDALFNCIYDSSTAPDLAIFLKISWNTFKTRIYERGRSVEIENFKQNEAYFKRLHKLYFELFEKLVNKYNIPFKIIKSDYKTDKEVLNEAKNIINNFDFSNSKRFK</sequence>
<evidence type="ECO:0000313" key="3">
    <source>
        <dbReference type="Proteomes" id="UP001477443"/>
    </source>
</evidence>
<protein>
    <submittedName>
        <fullName evidence="2">Deoxynucleoside kinase</fullName>
    </submittedName>
</protein>
<proteinExistence type="predicted"/>
<dbReference type="Gene3D" id="3.40.50.300">
    <property type="entry name" value="P-loop containing nucleotide triphosphate hydrolases"/>
    <property type="match status" value="1"/>
</dbReference>
<dbReference type="Proteomes" id="UP001477443">
    <property type="component" value="Chromosome"/>
</dbReference>
<dbReference type="InterPro" id="IPR050566">
    <property type="entry name" value="Deoxyribonucleoside_kinase"/>
</dbReference>
<dbReference type="RefSeq" id="WP_338822600.1">
    <property type="nucleotide sequence ID" value="NZ_CP148067.1"/>
</dbReference>
<dbReference type="GO" id="GO:0016301">
    <property type="term" value="F:kinase activity"/>
    <property type="evidence" value="ECO:0007669"/>
    <property type="project" value="UniProtKB-KW"/>
</dbReference>
<reference evidence="2" key="1">
    <citation type="submission" date="2024-03" db="EMBL/GenBank/DDBJ databases">
        <title>Complete genome sequence of Mycoplasma felifaucium Z921 isolated from the trachea of a cheetah.</title>
        <authorList>
            <person name="Spergser J."/>
        </authorList>
    </citation>
    <scope>NUCLEOTIDE SEQUENCE [LARGE SCALE GENOMIC DNA]</scope>
    <source>
        <strain evidence="2">Z921</strain>
    </source>
</reference>
<dbReference type="InterPro" id="IPR031314">
    <property type="entry name" value="DNK_dom"/>
</dbReference>